<dbReference type="Pfam" id="PF00535">
    <property type="entry name" value="Glycos_transf_2"/>
    <property type="match status" value="1"/>
</dbReference>
<evidence type="ECO:0000313" key="4">
    <source>
        <dbReference type="EMBL" id="EAP88548.1"/>
    </source>
</evidence>
<feature type="domain" description="Galactosyltransferase C-terminal" evidence="3">
    <location>
        <begin position="130"/>
        <end position="195"/>
    </location>
</feature>
<protein>
    <recommendedName>
        <fullName evidence="6">Glycosyl transferase</fullName>
    </recommendedName>
</protein>
<dbReference type="OrthoDB" id="6717394at2"/>
<proteinExistence type="predicted"/>
<dbReference type="Proteomes" id="UP000002297">
    <property type="component" value="Chromosome"/>
</dbReference>
<keyword evidence="5" id="KW-1185">Reference proteome</keyword>
<dbReference type="CDD" id="cd00761">
    <property type="entry name" value="Glyco_tranf_GTA_type"/>
    <property type="match status" value="1"/>
</dbReference>
<keyword evidence="1" id="KW-0808">Transferase</keyword>
<dbReference type="eggNOG" id="COG1216">
    <property type="taxonomic scope" value="Bacteria"/>
</dbReference>
<evidence type="ECO:0000256" key="1">
    <source>
        <dbReference type="ARBA" id="ARBA00022679"/>
    </source>
</evidence>
<sequence>MLYIIYPYRNRELKRIENSLNSLKNQTNKSFTVYFVDSGTEHTLAKDVENLVNTYDFVTYVYHNTQHQPWNKSRTLNSAIKSLDGGFCFVADVDMIFRNDFVEIANQLQKPNKATYFKVGFLDQVETQRDKEFEHCNIKFESTSEATGLTMFPVENLKKIHGFDEFYHFWGSEDTDVHVRLKHSGCDVQFYDKDILMLHQWHESYRIKEQDKLTKELQLSHIVRLNYRHLNHANDSKRTIVNKSTWGNIMTKSQFQELETCDTEMTSILNTLDRIQHFLYVELHNLEPGIYRFRFYSNSSEKSLKQKIKKHLGKENEVFLTMKEVNDMVLLHIISFYRNKPYTYKVNDKLQELYLTITL</sequence>
<dbReference type="GeneID" id="89453232"/>
<dbReference type="HOGENOM" id="CLU_065775_0_0_10"/>
<dbReference type="KEGG" id="cat:CA2559_07295"/>
<gene>
    <name evidence="4" type="ordered locus">CA2559_07295</name>
</gene>
<dbReference type="AlphaFoldDB" id="A3U8I1"/>
<evidence type="ECO:0000259" key="2">
    <source>
        <dbReference type="Pfam" id="PF00535"/>
    </source>
</evidence>
<dbReference type="InterPro" id="IPR029044">
    <property type="entry name" value="Nucleotide-diphossugar_trans"/>
</dbReference>
<evidence type="ECO:0000313" key="5">
    <source>
        <dbReference type="Proteomes" id="UP000002297"/>
    </source>
</evidence>
<dbReference type="EMBL" id="CP002046">
    <property type="protein sequence ID" value="EAP88548.1"/>
    <property type="molecule type" value="Genomic_DNA"/>
</dbReference>
<dbReference type="Gene3D" id="3.90.550.10">
    <property type="entry name" value="Spore Coat Polysaccharide Biosynthesis Protein SpsA, Chain A"/>
    <property type="match status" value="1"/>
</dbReference>
<dbReference type="SUPFAM" id="SSF53448">
    <property type="entry name" value="Nucleotide-diphospho-sugar transferases"/>
    <property type="match status" value="1"/>
</dbReference>
<evidence type="ECO:0008006" key="6">
    <source>
        <dbReference type="Google" id="ProtNLM"/>
    </source>
</evidence>
<name>A3U8I1_CROAH</name>
<dbReference type="STRING" id="216432.CA2559_07295"/>
<dbReference type="Pfam" id="PF02709">
    <property type="entry name" value="Glyco_transf_7C"/>
    <property type="match status" value="1"/>
</dbReference>
<dbReference type="GO" id="GO:0016740">
    <property type="term" value="F:transferase activity"/>
    <property type="evidence" value="ECO:0007669"/>
    <property type="project" value="UniProtKB-KW"/>
</dbReference>
<dbReference type="RefSeq" id="WP_013187216.1">
    <property type="nucleotide sequence ID" value="NC_014230.1"/>
</dbReference>
<dbReference type="InterPro" id="IPR027791">
    <property type="entry name" value="Galactosyl_T_C"/>
</dbReference>
<reference evidence="4 5" key="1">
    <citation type="journal article" date="2010" name="J. Bacteriol.">
        <title>The complete genome sequence of Croceibacter atlanticus HTCC2559T.</title>
        <authorList>
            <person name="Oh H.M."/>
            <person name="Kang I."/>
            <person name="Ferriera S."/>
            <person name="Giovannoni S.J."/>
            <person name="Cho J.C."/>
        </authorList>
    </citation>
    <scope>NUCLEOTIDE SEQUENCE [LARGE SCALE GENOMIC DNA]</scope>
    <source>
        <strain evidence="5">ATCC BAA-628 / HTCC2559 / KCTC 12090</strain>
    </source>
</reference>
<dbReference type="InterPro" id="IPR001173">
    <property type="entry name" value="Glyco_trans_2-like"/>
</dbReference>
<accession>A3U8I1</accession>
<feature type="domain" description="Glycosyltransferase 2-like" evidence="2">
    <location>
        <begin position="4"/>
        <end position="107"/>
    </location>
</feature>
<evidence type="ECO:0000259" key="3">
    <source>
        <dbReference type="Pfam" id="PF02709"/>
    </source>
</evidence>
<organism evidence="4 5">
    <name type="scientific">Croceibacter atlanticus (strain ATCC BAA-628 / JCM 21780 / CIP 108009 / IAM 15332 / KCTC 12090 / HTCC2559)</name>
    <dbReference type="NCBI Taxonomy" id="216432"/>
    <lineage>
        <taxon>Bacteria</taxon>
        <taxon>Pseudomonadati</taxon>
        <taxon>Bacteroidota</taxon>
        <taxon>Flavobacteriia</taxon>
        <taxon>Flavobacteriales</taxon>
        <taxon>Flavobacteriaceae</taxon>
        <taxon>Croceibacter</taxon>
    </lineage>
</organism>